<dbReference type="Gene3D" id="1.10.260.40">
    <property type="entry name" value="lambda repressor-like DNA-binding domains"/>
    <property type="match status" value="1"/>
</dbReference>
<dbReference type="CDD" id="cd00093">
    <property type="entry name" value="HTH_XRE"/>
    <property type="match status" value="1"/>
</dbReference>
<dbReference type="PROSITE" id="PS50943">
    <property type="entry name" value="HTH_CROC1"/>
    <property type="match status" value="1"/>
</dbReference>
<accession>A0A0N0XIS3</accession>
<dbReference type="SMART" id="SM00530">
    <property type="entry name" value="HTH_XRE"/>
    <property type="match status" value="1"/>
</dbReference>
<keyword evidence="3" id="KW-1185">Reference proteome</keyword>
<sequence>MQPQASMSNQSRQSRFVVSCPEFRTLNVFQSSNLNAKCFSLLNMTTLGERFSQAIAESGLTQRRIASAMQVTPGTISQLKTGQIKRLTGSTLLLAAKTLNVRAEWLVDGRGPMRGDAPAAEAHDAVVAYPVASADVQNVIDQLIDMDRRKSLSKSAVRAIGTLLRGLDQPSSAPAVEDVVPATGGGLAPGALEALEAMAKPNEYTGPKSAKN</sequence>
<dbReference type="GO" id="GO:0003677">
    <property type="term" value="F:DNA binding"/>
    <property type="evidence" value="ECO:0007669"/>
    <property type="project" value="InterPro"/>
</dbReference>
<proteinExistence type="predicted"/>
<dbReference type="Pfam" id="PF01381">
    <property type="entry name" value="HTH_3"/>
    <property type="match status" value="1"/>
</dbReference>
<comment type="caution">
    <text evidence="2">The sequence shown here is derived from an EMBL/GenBank/DDBJ whole genome shotgun (WGS) entry which is preliminary data.</text>
</comment>
<dbReference type="EMBL" id="LAQT01000008">
    <property type="protein sequence ID" value="KPC53008.1"/>
    <property type="molecule type" value="Genomic_DNA"/>
</dbReference>
<protein>
    <submittedName>
        <fullName evidence="2">Helix-turn-helix protein</fullName>
    </submittedName>
</protein>
<dbReference type="InterPro" id="IPR010982">
    <property type="entry name" value="Lambda_DNA-bd_dom_sf"/>
</dbReference>
<dbReference type="InterPro" id="IPR001387">
    <property type="entry name" value="Cro/C1-type_HTH"/>
</dbReference>
<name>A0A0N0XIS3_9NEIS</name>
<dbReference type="SUPFAM" id="SSF47413">
    <property type="entry name" value="lambda repressor-like DNA-binding domains"/>
    <property type="match status" value="1"/>
</dbReference>
<feature type="domain" description="HTH cro/C1-type" evidence="1">
    <location>
        <begin position="59"/>
        <end position="106"/>
    </location>
</feature>
<dbReference type="OrthoDB" id="9791537at2"/>
<dbReference type="AlphaFoldDB" id="A0A0N0XIS3"/>
<dbReference type="Proteomes" id="UP000037939">
    <property type="component" value="Unassembled WGS sequence"/>
</dbReference>
<dbReference type="RefSeq" id="WP_083458926.1">
    <property type="nucleotide sequence ID" value="NZ_LAQT01000008.1"/>
</dbReference>
<evidence type="ECO:0000313" key="3">
    <source>
        <dbReference type="Proteomes" id="UP000037939"/>
    </source>
</evidence>
<gene>
    <name evidence="2" type="ORF">WG78_10975</name>
</gene>
<reference evidence="2 3" key="1">
    <citation type="submission" date="2015-07" db="EMBL/GenBank/DDBJ databases">
        <title>Draft genome sequence of the Amantichitinum ursilacus IGB-41, a new chitin-degrading bacterium.</title>
        <authorList>
            <person name="Kirstahler P."/>
            <person name="Guenther M."/>
            <person name="Grumaz C."/>
            <person name="Rupp S."/>
            <person name="Zibek S."/>
            <person name="Sohn K."/>
        </authorList>
    </citation>
    <scope>NUCLEOTIDE SEQUENCE [LARGE SCALE GENOMIC DNA]</scope>
    <source>
        <strain evidence="2 3">IGB-41</strain>
    </source>
</reference>
<evidence type="ECO:0000313" key="2">
    <source>
        <dbReference type="EMBL" id="KPC53008.1"/>
    </source>
</evidence>
<evidence type="ECO:0000259" key="1">
    <source>
        <dbReference type="PROSITE" id="PS50943"/>
    </source>
</evidence>
<organism evidence="2 3">
    <name type="scientific">Amantichitinum ursilacus</name>
    <dbReference type="NCBI Taxonomy" id="857265"/>
    <lineage>
        <taxon>Bacteria</taxon>
        <taxon>Pseudomonadati</taxon>
        <taxon>Pseudomonadota</taxon>
        <taxon>Betaproteobacteria</taxon>
        <taxon>Neisseriales</taxon>
        <taxon>Chitinibacteraceae</taxon>
        <taxon>Amantichitinum</taxon>
    </lineage>
</organism>